<proteinExistence type="predicted"/>
<dbReference type="EMBL" id="JXQV01000011">
    <property type="protein sequence ID" value="KIQ02241.1"/>
    <property type="molecule type" value="Genomic_DNA"/>
</dbReference>
<evidence type="ECO:0000313" key="2">
    <source>
        <dbReference type="Proteomes" id="UP000035017"/>
    </source>
</evidence>
<dbReference type="OrthoDB" id="246146at2"/>
<reference evidence="1 2" key="1">
    <citation type="submission" date="2014-12" db="EMBL/GenBank/DDBJ databases">
        <title>16Stimator: statistical estimation of ribosomal gene copy numbers from draft genome assemblies.</title>
        <authorList>
            <person name="Perisin M.A."/>
            <person name="Vetter M."/>
            <person name="Gilbert J.A."/>
            <person name="Bergelson J."/>
        </authorList>
    </citation>
    <scope>NUCLEOTIDE SEQUENCE [LARGE SCALE GENOMIC DNA]</scope>
    <source>
        <strain evidence="1 2">MEJ076</strain>
    </source>
</reference>
<name>A0A0D0K1T1_AGRTU</name>
<evidence type="ECO:0008006" key="3">
    <source>
        <dbReference type="Google" id="ProtNLM"/>
    </source>
</evidence>
<dbReference type="Pfam" id="PF08795">
    <property type="entry name" value="DUF1796"/>
    <property type="match status" value="1"/>
</dbReference>
<organism evidence="1 2">
    <name type="scientific">Agrobacterium tumefaciens</name>
    <dbReference type="NCBI Taxonomy" id="358"/>
    <lineage>
        <taxon>Bacteria</taxon>
        <taxon>Pseudomonadati</taxon>
        <taxon>Pseudomonadota</taxon>
        <taxon>Alphaproteobacteria</taxon>
        <taxon>Hyphomicrobiales</taxon>
        <taxon>Rhizobiaceae</taxon>
        <taxon>Rhizobium/Agrobacterium group</taxon>
        <taxon>Agrobacterium</taxon>
        <taxon>Agrobacterium tumefaciens complex</taxon>
    </lineage>
</organism>
<comment type="caution">
    <text evidence="1">The sequence shown here is derived from an EMBL/GenBank/DDBJ whole genome shotgun (WGS) entry which is preliminary data.</text>
</comment>
<dbReference type="AlphaFoldDB" id="A0A0D0K1T1"/>
<protein>
    <recommendedName>
        <fullName evidence="3">Papain-like cysteine peptidase</fullName>
    </recommendedName>
</protein>
<sequence length="252" mass="28929">MQHQYISLGSACNAATMMKVAGLRRASYPFDWLLNVEDGLSAVTKIVVEDFQSVSQSGCYEVVYHPPVERSVPAYKRYPRTFHIHSDPASDPKIHAEMVRRFDRMRQALRTNDFLHFVYYRELSQSRATTPGITAKEVFELMEKEAAQFLAAIDKSRRGKTKILLVLESSVNDRDEADDAARTAFSSDNRVAFGSALTRYDGDSQLLEQWQRDWIQLIVKKTDMPLRLVIQCQMKRTIRSLRRSVKNATSRS</sequence>
<accession>A0A0D0K1T1</accession>
<gene>
    <name evidence="1" type="ORF">RU07_12410</name>
</gene>
<dbReference type="Proteomes" id="UP000035017">
    <property type="component" value="Unassembled WGS sequence"/>
</dbReference>
<dbReference type="InterPro" id="IPR014903">
    <property type="entry name" value="DUF1796"/>
</dbReference>
<evidence type="ECO:0000313" key="1">
    <source>
        <dbReference type="EMBL" id="KIQ02241.1"/>
    </source>
</evidence>